<dbReference type="InterPro" id="IPR051544">
    <property type="entry name" value="TPS_OM_transporter"/>
</dbReference>
<dbReference type="Pfam" id="PF17287">
    <property type="entry name" value="POTRA_3"/>
    <property type="match status" value="1"/>
</dbReference>
<keyword evidence="6" id="KW-0653">Protein transport</keyword>
<keyword evidence="10" id="KW-0732">Signal</keyword>
<evidence type="ECO:0000256" key="4">
    <source>
        <dbReference type="ARBA" id="ARBA00022452"/>
    </source>
</evidence>
<dbReference type="PANTHER" id="PTHR34597">
    <property type="entry name" value="SLR1661 PROTEIN"/>
    <property type="match status" value="1"/>
</dbReference>
<evidence type="ECO:0000256" key="3">
    <source>
        <dbReference type="ARBA" id="ARBA00022448"/>
    </source>
</evidence>
<dbReference type="Pfam" id="PF03865">
    <property type="entry name" value="ShlB"/>
    <property type="match status" value="1"/>
</dbReference>
<dbReference type="GO" id="GO:0006811">
    <property type="term" value="P:monoatomic ion transport"/>
    <property type="evidence" value="ECO:0007669"/>
    <property type="project" value="UniProtKB-KW"/>
</dbReference>
<proteinExistence type="inferred from homology"/>
<keyword evidence="7" id="KW-0406">Ion transport</keyword>
<evidence type="ECO:0000256" key="8">
    <source>
        <dbReference type="ARBA" id="ARBA00023136"/>
    </source>
</evidence>
<gene>
    <name evidence="12" type="ORF">DQK32_17820</name>
</gene>
<dbReference type="FunFam" id="2.40.160.50:FF:000009">
    <property type="entry name" value="Putative hemolysin activator protein"/>
    <property type="match status" value="1"/>
</dbReference>
<dbReference type="InterPro" id="IPR035251">
    <property type="entry name" value="ShlB_POTRA"/>
</dbReference>
<keyword evidence="3" id="KW-0813">Transport</keyword>
<comment type="caution">
    <text evidence="12">The sequence shown here is derived from an EMBL/GenBank/DDBJ whole genome shotgun (WGS) entry which is preliminary data.</text>
</comment>
<protein>
    <submittedName>
        <fullName evidence="12">ShlB/FhaC/HecB family hemolysin secretion/activation protein</fullName>
    </submittedName>
</protein>
<evidence type="ECO:0000256" key="9">
    <source>
        <dbReference type="ARBA" id="ARBA00023237"/>
    </source>
</evidence>
<comment type="subcellular location">
    <subcellularLocation>
        <location evidence="1">Cell outer membrane</location>
    </subcellularLocation>
</comment>
<evidence type="ECO:0000256" key="7">
    <source>
        <dbReference type="ARBA" id="ARBA00023065"/>
    </source>
</evidence>
<dbReference type="InterPro" id="IPR005565">
    <property type="entry name" value="Hemolysn_activator_HlyB_C"/>
</dbReference>
<dbReference type="AlphaFoldDB" id="A0A5U9VNW8"/>
<sequence length="561" mass="62769">MEMRYKIPRAGVVIWSVLICLSAKATTSQSVLHQQAQQKAQLEKFVPATPDVRLVPGKTNENTLLTFPAESPCFPLTHIDMQGRDNFPHWVPFSSFTQQNRVKCLGISGITQLAGRIQDKLGSYGWVTSRVLVPGQDLRQGTLHLQIVPGRIGDVHLSPGSSDYIQLWNAIPARHDHLLDLRDIEQGMENLQRPPSVEAELAILPGNTPGESDIVITRHQSRIWRIGLDMDDAGQQETGRYQGSATLWLDNPLSLSDTFFISGTHDLKFAGRKNSQSLSGYYAIPYGYWLWSISASASDYTQTVAGFDADTRYRGTQKNLGMQISWVLYRNDSWKDTLSYDVLTRESRQYINNSETDVQRTNTSAWRIGFTHRHYIGSATLDAGISWQRGTRWFGAQPVPGEEYGEATGLGKILTWNAGLTIPFTFRGQTFNFSTQYLRQTSSTPLASLEQFSIGNRWTVRGFDGERTLSADNGGYSRNELVWQTPVPQQALYLGLDYGSVSGHGAEYLPGRHLAGGVLGLRGSPEMTGLSYDLFMGRPLSRPDEFKTSRITTGFSMSWRY</sequence>
<dbReference type="Gene3D" id="3.10.20.310">
    <property type="entry name" value="membrane protein fhac"/>
    <property type="match status" value="1"/>
</dbReference>
<evidence type="ECO:0000259" key="11">
    <source>
        <dbReference type="PROSITE" id="PS51779"/>
    </source>
</evidence>
<reference evidence="12" key="1">
    <citation type="submission" date="2018-06" db="EMBL/GenBank/DDBJ databases">
        <authorList>
            <person name="Ashton P.M."/>
            <person name="Dallman T."/>
            <person name="Nair S."/>
            <person name="De Pinna E."/>
            <person name="Peters T."/>
            <person name="Grant K."/>
        </authorList>
    </citation>
    <scope>NUCLEOTIDE SEQUENCE [LARGE SCALE GENOMIC DNA]</scope>
    <source>
        <strain evidence="12">160804</strain>
    </source>
</reference>
<evidence type="ECO:0000256" key="1">
    <source>
        <dbReference type="ARBA" id="ARBA00004442"/>
    </source>
</evidence>
<dbReference type="InterPro" id="IPR027282">
    <property type="entry name" value="TPS"/>
</dbReference>
<feature type="signal peptide" evidence="10">
    <location>
        <begin position="1"/>
        <end position="25"/>
    </location>
</feature>
<dbReference type="Proteomes" id="UP000839885">
    <property type="component" value="Unassembled WGS sequence"/>
</dbReference>
<evidence type="ECO:0000313" key="12">
    <source>
        <dbReference type="EMBL" id="EBS4547731.1"/>
    </source>
</evidence>
<dbReference type="PANTHER" id="PTHR34597:SF3">
    <property type="entry name" value="OUTER MEMBRANE TRANSPORTER CDIB"/>
    <property type="match status" value="1"/>
</dbReference>
<name>A0A5U9VNW8_SALNE</name>
<keyword evidence="8" id="KW-0472">Membrane</keyword>
<feature type="chain" id="PRO_5025037103" evidence="10">
    <location>
        <begin position="26"/>
        <end position="561"/>
    </location>
</feature>
<dbReference type="GO" id="GO:0008320">
    <property type="term" value="F:protein transmembrane transporter activity"/>
    <property type="evidence" value="ECO:0007669"/>
    <property type="project" value="TreeGrafter"/>
</dbReference>
<dbReference type="InterPro" id="IPR034746">
    <property type="entry name" value="POTRA"/>
</dbReference>
<keyword evidence="4" id="KW-1134">Transmembrane beta strand</keyword>
<dbReference type="Pfam" id="PF08479">
    <property type="entry name" value="POTRA_2"/>
    <property type="match status" value="1"/>
</dbReference>
<accession>A0A5U9VNW8</accession>
<keyword evidence="9" id="KW-0998">Cell outer membrane</keyword>
<dbReference type="Gene3D" id="2.40.160.50">
    <property type="entry name" value="membrane protein fhac: a member of the omp85/tpsb transporter family"/>
    <property type="match status" value="1"/>
</dbReference>
<evidence type="ECO:0000256" key="5">
    <source>
        <dbReference type="ARBA" id="ARBA00022692"/>
    </source>
</evidence>
<dbReference type="PROSITE" id="PS51779">
    <property type="entry name" value="POTRA"/>
    <property type="match status" value="1"/>
</dbReference>
<evidence type="ECO:0000256" key="2">
    <source>
        <dbReference type="ARBA" id="ARBA00009055"/>
    </source>
</evidence>
<dbReference type="GO" id="GO:0009279">
    <property type="term" value="C:cell outer membrane"/>
    <property type="evidence" value="ECO:0007669"/>
    <property type="project" value="UniProtKB-SubCell"/>
</dbReference>
<evidence type="ECO:0000256" key="6">
    <source>
        <dbReference type="ARBA" id="ARBA00022927"/>
    </source>
</evidence>
<dbReference type="InterPro" id="IPR013686">
    <property type="entry name" value="Polypept-transport_assoc_ShlB"/>
</dbReference>
<keyword evidence="5" id="KW-0812">Transmembrane</keyword>
<dbReference type="PIRSF" id="PIRSF029745">
    <property type="entry name" value="FhaC"/>
    <property type="match status" value="1"/>
</dbReference>
<organism evidence="12">
    <name type="scientific">Salmonella newport</name>
    <dbReference type="NCBI Taxonomy" id="108619"/>
    <lineage>
        <taxon>Bacteria</taxon>
        <taxon>Pseudomonadati</taxon>
        <taxon>Pseudomonadota</taxon>
        <taxon>Gammaproteobacteria</taxon>
        <taxon>Enterobacterales</taxon>
        <taxon>Enterobacteriaceae</taxon>
        <taxon>Salmonella</taxon>
    </lineage>
</organism>
<evidence type="ECO:0000256" key="10">
    <source>
        <dbReference type="SAM" id="SignalP"/>
    </source>
</evidence>
<comment type="similarity">
    <text evidence="2">Belongs to the TPS (TC 1.B.20) family.</text>
</comment>
<dbReference type="GO" id="GO:0046819">
    <property type="term" value="P:protein secretion by the type V secretion system"/>
    <property type="evidence" value="ECO:0007669"/>
    <property type="project" value="TreeGrafter"/>
</dbReference>
<dbReference type="GO" id="GO:0098046">
    <property type="term" value="C:type V protein secretion system complex"/>
    <property type="evidence" value="ECO:0007669"/>
    <property type="project" value="TreeGrafter"/>
</dbReference>
<feature type="domain" description="POTRA" evidence="11">
    <location>
        <begin position="74"/>
        <end position="150"/>
    </location>
</feature>
<dbReference type="EMBL" id="AAGVNP010000105">
    <property type="protein sequence ID" value="EBS4547731.1"/>
    <property type="molecule type" value="Genomic_DNA"/>
</dbReference>